<keyword evidence="1" id="KW-0812">Transmembrane</keyword>
<sequence length="50" mass="5682">MNLIDTINQILNKEIEMPAFKLEIDTMSVVKACGVVLAMLFVYLILKKLI</sequence>
<evidence type="ECO:0000313" key="3">
    <source>
        <dbReference type="Proteomes" id="UP000823612"/>
    </source>
</evidence>
<organism evidence="2 3">
    <name type="scientific">Candidatus Pullibacteroides excrementavium</name>
    <dbReference type="NCBI Taxonomy" id="2840905"/>
    <lineage>
        <taxon>Bacteria</taxon>
        <taxon>Pseudomonadati</taxon>
        <taxon>Bacteroidota</taxon>
        <taxon>Bacteroidia</taxon>
        <taxon>Bacteroidales</taxon>
        <taxon>Candidatus Pullibacteroides</taxon>
    </lineage>
</organism>
<reference evidence="2" key="2">
    <citation type="journal article" date="2021" name="PeerJ">
        <title>Extensive microbial diversity within the chicken gut microbiome revealed by metagenomics and culture.</title>
        <authorList>
            <person name="Gilroy R."/>
            <person name="Ravi A."/>
            <person name="Getino M."/>
            <person name="Pursley I."/>
            <person name="Horton D.L."/>
            <person name="Alikhan N.F."/>
            <person name="Baker D."/>
            <person name="Gharbi K."/>
            <person name="Hall N."/>
            <person name="Watson M."/>
            <person name="Adriaenssens E.M."/>
            <person name="Foster-Nyarko E."/>
            <person name="Jarju S."/>
            <person name="Secka A."/>
            <person name="Antonio M."/>
            <person name="Oren A."/>
            <person name="Chaudhuri R.R."/>
            <person name="La Ragione R."/>
            <person name="Hildebrand F."/>
            <person name="Pallen M.J."/>
        </authorList>
    </citation>
    <scope>NUCLEOTIDE SEQUENCE</scope>
    <source>
        <strain evidence="2">2889</strain>
    </source>
</reference>
<name>A0A9D9DSK4_9BACT</name>
<comment type="caution">
    <text evidence="2">The sequence shown here is derived from an EMBL/GenBank/DDBJ whole genome shotgun (WGS) entry which is preliminary data.</text>
</comment>
<dbReference type="AlphaFoldDB" id="A0A9D9DSK4"/>
<keyword evidence="1" id="KW-1133">Transmembrane helix</keyword>
<reference evidence="2" key="1">
    <citation type="submission" date="2020-10" db="EMBL/GenBank/DDBJ databases">
        <authorList>
            <person name="Gilroy R."/>
        </authorList>
    </citation>
    <scope>NUCLEOTIDE SEQUENCE</scope>
    <source>
        <strain evidence="2">2889</strain>
    </source>
</reference>
<gene>
    <name evidence="2" type="ORF">IAB08_05620</name>
</gene>
<accession>A0A9D9DSK4</accession>
<keyword evidence="1" id="KW-0472">Membrane</keyword>
<evidence type="ECO:0000313" key="2">
    <source>
        <dbReference type="EMBL" id="MBO8432753.1"/>
    </source>
</evidence>
<dbReference type="EMBL" id="JADIMZ010000086">
    <property type="protein sequence ID" value="MBO8432753.1"/>
    <property type="molecule type" value="Genomic_DNA"/>
</dbReference>
<dbReference type="Proteomes" id="UP000823612">
    <property type="component" value="Unassembled WGS sequence"/>
</dbReference>
<proteinExistence type="predicted"/>
<evidence type="ECO:0000256" key="1">
    <source>
        <dbReference type="SAM" id="Phobius"/>
    </source>
</evidence>
<protein>
    <submittedName>
        <fullName evidence="2">Uncharacterized protein</fullName>
    </submittedName>
</protein>
<feature type="transmembrane region" description="Helical" evidence="1">
    <location>
        <begin position="27"/>
        <end position="46"/>
    </location>
</feature>